<dbReference type="RefSeq" id="WP_194536086.1">
    <property type="nucleotide sequence ID" value="NZ_JACEFB010000001.1"/>
</dbReference>
<dbReference type="InterPro" id="IPR039741">
    <property type="entry name" value="UDP-sugar_pyrophosphorylase"/>
</dbReference>
<dbReference type="PANTHER" id="PTHR11952:SF2">
    <property type="entry name" value="LD24639P"/>
    <property type="match status" value="1"/>
</dbReference>
<evidence type="ECO:0000256" key="1">
    <source>
        <dbReference type="ARBA" id="ARBA00010401"/>
    </source>
</evidence>
<keyword evidence="3" id="KW-0548">Nucleotidyltransferase</keyword>
<dbReference type="AlphaFoldDB" id="A0A7V8VAU8"/>
<keyword evidence="2" id="KW-0808">Transferase</keyword>
<proteinExistence type="inferred from homology"/>
<accession>A0A7V8VAU8</accession>
<reference evidence="4 5" key="1">
    <citation type="submission" date="2020-07" db="EMBL/GenBank/DDBJ databases">
        <title>Thermogemmata thermophila gen. nov., sp. nov., a novel moderate thermophilic planctomycete from a Kamchatka hot spring.</title>
        <authorList>
            <person name="Elcheninov A.G."/>
            <person name="Podosokorskaya O.A."/>
            <person name="Kovaleva O.L."/>
            <person name="Novikov A."/>
            <person name="Bonch-Osmolovskaya E.A."/>
            <person name="Toshchakov S.V."/>
            <person name="Kublanov I.V."/>
        </authorList>
    </citation>
    <scope>NUCLEOTIDE SEQUENCE [LARGE SCALE GENOMIC DNA]</scope>
    <source>
        <strain evidence="4 5">2918</strain>
    </source>
</reference>
<comment type="similarity">
    <text evidence="1">Belongs to the UDPGP type 1 family.</text>
</comment>
<dbReference type="Gene3D" id="3.90.550.10">
    <property type="entry name" value="Spore Coat Polysaccharide Biosynthesis Protein SpsA, Chain A"/>
    <property type="match status" value="1"/>
</dbReference>
<dbReference type="PANTHER" id="PTHR11952">
    <property type="entry name" value="UDP- GLUCOSE PYROPHOSPHORYLASE"/>
    <property type="match status" value="1"/>
</dbReference>
<dbReference type="Pfam" id="PF01704">
    <property type="entry name" value="UDPGP"/>
    <property type="match status" value="1"/>
</dbReference>
<name>A0A7V8VAU8_9BACT</name>
<dbReference type="SUPFAM" id="SSF53448">
    <property type="entry name" value="Nucleotide-diphospho-sugar transferases"/>
    <property type="match status" value="1"/>
</dbReference>
<organism evidence="4 5">
    <name type="scientific">Thermogemmata fonticola</name>
    <dbReference type="NCBI Taxonomy" id="2755323"/>
    <lineage>
        <taxon>Bacteria</taxon>
        <taxon>Pseudomonadati</taxon>
        <taxon>Planctomycetota</taxon>
        <taxon>Planctomycetia</taxon>
        <taxon>Gemmatales</taxon>
        <taxon>Gemmataceae</taxon>
        <taxon>Thermogemmata</taxon>
    </lineage>
</organism>
<evidence type="ECO:0000313" key="4">
    <source>
        <dbReference type="EMBL" id="MBA2224651.1"/>
    </source>
</evidence>
<gene>
    <name evidence="4" type="ORF">H0921_00570</name>
</gene>
<evidence type="ECO:0000313" key="5">
    <source>
        <dbReference type="Proteomes" id="UP000542342"/>
    </source>
</evidence>
<dbReference type="CDD" id="cd04193">
    <property type="entry name" value="UDPGlcNAc_PPase"/>
    <property type="match status" value="1"/>
</dbReference>
<evidence type="ECO:0000256" key="3">
    <source>
        <dbReference type="ARBA" id="ARBA00022695"/>
    </source>
</evidence>
<dbReference type="InterPro" id="IPR029044">
    <property type="entry name" value="Nucleotide-diphossugar_trans"/>
</dbReference>
<sequence length="460" mass="51167">MREAPADLRERLERQNQLHVLYGWEKLSGVQRAGLIRQLTEVPWEKVLGLAASGAKLAPSLSWQELQPAPWTPAVATAEERAAGEAALRQGLIAALVVAGGQGTRLGTDQPKGTFPIGPLSRASLFQIHAEKIAALSRQYGQPLPWLIMTSPATDAATREFFERHSYFGLARDQVRFFLQGTMPVVCARTRRLLLEAPGQLLLSPNGHGGTLSALAEHGLLDELESRGIEHIFYFQVDNPLVRVCDPGFVGRHVLSRAEVSSKVVLKDQPQEKVGIFARHQGRCVLIEYSDLPAELAQEREANGRLRYAAGNPAIHIFRRDFLQRVLSLGELPLHVAHKVAAHFDPDTGQWVTPPTPNAFKFEQFIFDVLPHARQWLLMETPRSDEFAPLKNAEGPDSPLTVQQAMVALHRRWLLQAGVPVQDWPVEISPLFALSAEEVMQRIPPGFRLTGPTYLREDTK</sequence>
<dbReference type="InterPro" id="IPR002618">
    <property type="entry name" value="UDPGP_fam"/>
</dbReference>
<evidence type="ECO:0000256" key="2">
    <source>
        <dbReference type="ARBA" id="ARBA00022679"/>
    </source>
</evidence>
<protein>
    <submittedName>
        <fullName evidence="4">UDPGP type 1 family protein</fullName>
    </submittedName>
</protein>
<keyword evidence="5" id="KW-1185">Reference proteome</keyword>
<comment type="caution">
    <text evidence="4">The sequence shown here is derived from an EMBL/GenBank/DDBJ whole genome shotgun (WGS) entry which is preliminary data.</text>
</comment>
<dbReference type="GO" id="GO:0070569">
    <property type="term" value="F:uridylyltransferase activity"/>
    <property type="evidence" value="ECO:0007669"/>
    <property type="project" value="InterPro"/>
</dbReference>
<dbReference type="EMBL" id="JACEFB010000001">
    <property type="protein sequence ID" value="MBA2224651.1"/>
    <property type="molecule type" value="Genomic_DNA"/>
</dbReference>
<dbReference type="Proteomes" id="UP000542342">
    <property type="component" value="Unassembled WGS sequence"/>
</dbReference>